<evidence type="ECO:0000313" key="3">
    <source>
        <dbReference type="Proteomes" id="UP000694240"/>
    </source>
</evidence>
<accession>A0A8T1ZMG8</accession>
<gene>
    <name evidence="2" type="ORF">ISN45_Aa05g012100</name>
</gene>
<dbReference type="EMBL" id="JAEFBK010000010">
    <property type="protein sequence ID" value="KAG7559614.1"/>
    <property type="molecule type" value="Genomic_DNA"/>
</dbReference>
<protein>
    <submittedName>
        <fullName evidence="2">TRAF-like</fullName>
    </submittedName>
</protein>
<feature type="transmembrane region" description="Helical" evidence="1">
    <location>
        <begin position="12"/>
        <end position="34"/>
    </location>
</feature>
<reference evidence="2 3" key="1">
    <citation type="submission" date="2020-12" db="EMBL/GenBank/DDBJ databases">
        <title>Concerted genomic and epigenomic changes stabilize Arabidopsis allopolyploids.</title>
        <authorList>
            <person name="Chen Z."/>
        </authorList>
    </citation>
    <scope>NUCLEOTIDE SEQUENCE [LARGE SCALE GENOMIC DNA]</scope>
    <source>
        <strain evidence="2">Allo738</strain>
        <tissue evidence="2">Leaf</tissue>
    </source>
</reference>
<evidence type="ECO:0000256" key="1">
    <source>
        <dbReference type="SAM" id="Phobius"/>
    </source>
</evidence>
<feature type="transmembrane region" description="Helical" evidence="1">
    <location>
        <begin position="62"/>
        <end position="81"/>
    </location>
</feature>
<name>A0A8T1ZMG8_9BRAS</name>
<keyword evidence="1" id="KW-0472">Membrane</keyword>
<keyword evidence="1" id="KW-0812">Transmembrane</keyword>
<evidence type="ECO:0000313" key="2">
    <source>
        <dbReference type="EMBL" id="KAG7559614.1"/>
    </source>
</evidence>
<dbReference type="AlphaFoldDB" id="A0A8T1ZMG8"/>
<dbReference type="Proteomes" id="UP000694240">
    <property type="component" value="Chromosome 10"/>
</dbReference>
<keyword evidence="1" id="KW-1133">Transmembrane helix</keyword>
<keyword evidence="3" id="KW-1185">Reference proteome</keyword>
<comment type="caution">
    <text evidence="2">The sequence shown here is derived from an EMBL/GenBank/DDBJ whole genome shotgun (WGS) entry which is preliminary data.</text>
</comment>
<sequence>MLCLFDDLSSFNFPSVLSMDCLIAVFPFLLYSVISAVYDTISKVCISCLNCLGVVKVLNWKFPFLLLPQSPLILVSFLWILNRGYKHFFGRSLSETSDYLKDHSLKINCTVRVVVSETRCPRLQYMSQIQNLKHI</sequence>
<proteinExistence type="predicted"/>
<organism evidence="2 3">
    <name type="scientific">Arabidopsis thaliana x Arabidopsis arenosa</name>
    <dbReference type="NCBI Taxonomy" id="1240361"/>
    <lineage>
        <taxon>Eukaryota</taxon>
        <taxon>Viridiplantae</taxon>
        <taxon>Streptophyta</taxon>
        <taxon>Embryophyta</taxon>
        <taxon>Tracheophyta</taxon>
        <taxon>Spermatophyta</taxon>
        <taxon>Magnoliopsida</taxon>
        <taxon>eudicotyledons</taxon>
        <taxon>Gunneridae</taxon>
        <taxon>Pentapetalae</taxon>
        <taxon>rosids</taxon>
        <taxon>malvids</taxon>
        <taxon>Brassicales</taxon>
        <taxon>Brassicaceae</taxon>
        <taxon>Camelineae</taxon>
        <taxon>Arabidopsis</taxon>
    </lineage>
</organism>